<evidence type="ECO:0000313" key="3">
    <source>
        <dbReference type="Proteomes" id="UP001210169"/>
    </source>
</evidence>
<dbReference type="RefSeq" id="WP_266449531.1">
    <property type="nucleotide sequence ID" value="NZ_CP114203.1"/>
</dbReference>
<name>A0ABY7IV17_STRNI</name>
<dbReference type="GeneID" id="301329319"/>
<sequence length="149" mass="16185">MVIKKSAYMRFALTVVATATLSTIATAPAHAYDTITIQDVIQWDGEDLLFQGYATCDGYGYATINGTVSQGEVIGNPGTPVPVGGTPTNMLECDGRSHFWKMYVKPRAGEYQDGDAKATATMTHTNGMFLREVNKTVRIEDASQCEDMC</sequence>
<feature type="chain" id="PRO_5046958993" description="Secreted protein" evidence="1">
    <location>
        <begin position="32"/>
        <end position="149"/>
    </location>
</feature>
<proteinExistence type="predicted"/>
<evidence type="ECO:0000313" key="2">
    <source>
        <dbReference type="EMBL" id="WAU02133.1"/>
    </source>
</evidence>
<evidence type="ECO:0000256" key="1">
    <source>
        <dbReference type="SAM" id="SignalP"/>
    </source>
</evidence>
<gene>
    <name evidence="2" type="ORF">STRNI_000099</name>
</gene>
<evidence type="ECO:0008006" key="4">
    <source>
        <dbReference type="Google" id="ProtNLM"/>
    </source>
</evidence>
<keyword evidence="3" id="KW-1185">Reference proteome</keyword>
<feature type="signal peptide" evidence="1">
    <location>
        <begin position="1"/>
        <end position="31"/>
    </location>
</feature>
<reference evidence="2 3" key="1">
    <citation type="submission" date="2022-12" db="EMBL/GenBank/DDBJ databases">
        <authorList>
            <person name="Ruckert C."/>
            <person name="Busche T."/>
            <person name="Kalinowski J."/>
            <person name="Wittmann C."/>
        </authorList>
    </citation>
    <scope>NUCLEOTIDE SEQUENCE [LARGE SCALE GENOMIC DNA]</scope>
    <source>
        <strain evidence="2 3">DSM 40276</strain>
    </source>
</reference>
<organism evidence="2 3">
    <name type="scientific">Streptomyces nigrescens</name>
    <dbReference type="NCBI Taxonomy" id="1920"/>
    <lineage>
        <taxon>Bacteria</taxon>
        <taxon>Bacillati</taxon>
        <taxon>Actinomycetota</taxon>
        <taxon>Actinomycetes</taxon>
        <taxon>Kitasatosporales</taxon>
        <taxon>Streptomycetaceae</taxon>
        <taxon>Streptomyces</taxon>
    </lineage>
</organism>
<protein>
    <recommendedName>
        <fullName evidence="4">Secreted protein</fullName>
    </recommendedName>
</protein>
<keyword evidence="1" id="KW-0732">Signal</keyword>
<dbReference type="Proteomes" id="UP001210169">
    <property type="component" value="Chromosome"/>
</dbReference>
<accession>A0ABY7IV17</accession>
<dbReference type="EMBL" id="CP114203">
    <property type="protein sequence ID" value="WAU02133.1"/>
    <property type="molecule type" value="Genomic_DNA"/>
</dbReference>